<evidence type="ECO:0000313" key="2">
    <source>
        <dbReference type="EMBL" id="EEG77058.1"/>
    </source>
</evidence>
<dbReference type="Proteomes" id="UP000006443">
    <property type="component" value="Unassembled WGS sequence"/>
</dbReference>
<dbReference type="InterPro" id="IPR006674">
    <property type="entry name" value="HD_domain"/>
</dbReference>
<comment type="caution">
    <text evidence="2">The sequence shown here is derived from an EMBL/GenBank/DDBJ whole genome shotgun (WGS) entry which is preliminary data.</text>
</comment>
<keyword evidence="2" id="KW-0378">Hydrolase</keyword>
<dbReference type="RefSeq" id="WP_008517228.1">
    <property type="nucleotide sequence ID" value="NZ_ACJM01000010.1"/>
</dbReference>
<organism evidence="2 3">
    <name type="scientific">Dethiobacter alkaliphilus AHT 1</name>
    <dbReference type="NCBI Taxonomy" id="555088"/>
    <lineage>
        <taxon>Bacteria</taxon>
        <taxon>Bacillati</taxon>
        <taxon>Bacillota</taxon>
        <taxon>Dethiobacteria</taxon>
        <taxon>Dethiobacterales</taxon>
        <taxon>Dethiobacteraceae</taxon>
        <taxon>Dethiobacter</taxon>
    </lineage>
</organism>
<gene>
    <name evidence="2" type="ORF">DealDRAFT_2093</name>
</gene>
<evidence type="ECO:0000259" key="1">
    <source>
        <dbReference type="Pfam" id="PF01966"/>
    </source>
</evidence>
<dbReference type="EMBL" id="ACJM01000010">
    <property type="protein sequence ID" value="EEG77058.1"/>
    <property type="molecule type" value="Genomic_DNA"/>
</dbReference>
<evidence type="ECO:0000313" key="3">
    <source>
        <dbReference type="Proteomes" id="UP000006443"/>
    </source>
</evidence>
<accession>C0GHY4</accession>
<sequence>MEKISYTEIKNNAELRTYIQKGDDLLSALGFTEHAFVHANKVAETVGTILLEFGFSEREAELGKIAGYMHDIGNLINRDGHAQSGAILAFNILTRIGMDPAEIALVSAAIGNHDEGNGKPINALAAALILADKSDVRRTRVRNTELVTFDIHDRVNYAVEESTLTVDGKEKSVSLYLKVDTSISSKMEYFEIFLTRMMMCRKAAAFLGGNFELIMNTTKLL</sequence>
<protein>
    <submittedName>
        <fullName evidence="2">Metal dependent phosphohydrolase</fullName>
    </submittedName>
</protein>
<dbReference type="AlphaFoldDB" id="C0GHY4"/>
<keyword evidence="3" id="KW-1185">Reference proteome</keyword>
<dbReference type="Pfam" id="PF01966">
    <property type="entry name" value="HD"/>
    <property type="match status" value="1"/>
</dbReference>
<dbReference type="Gene3D" id="1.10.3210.10">
    <property type="entry name" value="Hypothetical protein af1432"/>
    <property type="match status" value="1"/>
</dbReference>
<dbReference type="GO" id="GO:0016787">
    <property type="term" value="F:hydrolase activity"/>
    <property type="evidence" value="ECO:0007669"/>
    <property type="project" value="UniProtKB-KW"/>
</dbReference>
<dbReference type="STRING" id="555088.DealDRAFT_2093"/>
<dbReference type="OrthoDB" id="247014at2"/>
<proteinExistence type="predicted"/>
<dbReference type="SUPFAM" id="SSF109604">
    <property type="entry name" value="HD-domain/PDEase-like"/>
    <property type="match status" value="1"/>
</dbReference>
<reference evidence="2 3" key="1">
    <citation type="submission" date="2009-02" db="EMBL/GenBank/DDBJ databases">
        <title>Sequencing of the draft genome and assembly of Dethiobacter alkaliphilus AHT 1.</title>
        <authorList>
            <consortium name="US DOE Joint Genome Institute (JGI-PGF)"/>
            <person name="Lucas S."/>
            <person name="Copeland A."/>
            <person name="Lapidus A."/>
            <person name="Glavina del Rio T."/>
            <person name="Dalin E."/>
            <person name="Tice H."/>
            <person name="Bruce D."/>
            <person name="Goodwin L."/>
            <person name="Pitluck S."/>
            <person name="Larimer F."/>
            <person name="Land M.L."/>
            <person name="Hauser L."/>
            <person name="Muyzer G."/>
        </authorList>
    </citation>
    <scope>NUCLEOTIDE SEQUENCE [LARGE SCALE GENOMIC DNA]</scope>
    <source>
        <strain evidence="2 3">AHT 1</strain>
    </source>
</reference>
<feature type="domain" description="HD" evidence="1">
    <location>
        <begin position="38"/>
        <end position="135"/>
    </location>
</feature>
<name>C0GHY4_DETAL</name>
<dbReference type="eggNOG" id="COG3294">
    <property type="taxonomic scope" value="Bacteria"/>
</dbReference>